<dbReference type="Gene3D" id="2.40.160.20">
    <property type="match status" value="1"/>
</dbReference>
<dbReference type="OrthoDB" id="945117at2"/>
<evidence type="ECO:0008006" key="4">
    <source>
        <dbReference type="Google" id="ProtNLM"/>
    </source>
</evidence>
<evidence type="ECO:0000313" key="2">
    <source>
        <dbReference type="EMBL" id="RSK42756.1"/>
    </source>
</evidence>
<dbReference type="AlphaFoldDB" id="A0A3R9NAJ0"/>
<organism evidence="2 3">
    <name type="scientific">Hymenobacter perfusus</name>
    <dbReference type="NCBI Taxonomy" id="1236770"/>
    <lineage>
        <taxon>Bacteria</taxon>
        <taxon>Pseudomonadati</taxon>
        <taxon>Bacteroidota</taxon>
        <taxon>Cytophagia</taxon>
        <taxon>Cytophagales</taxon>
        <taxon>Hymenobacteraceae</taxon>
        <taxon>Hymenobacter</taxon>
    </lineage>
</organism>
<keyword evidence="3" id="KW-1185">Reference proteome</keyword>
<protein>
    <recommendedName>
        <fullName evidence="4">Outer membrane protein beta-barrel domain-containing protein</fullName>
    </recommendedName>
</protein>
<feature type="signal peptide" evidence="1">
    <location>
        <begin position="1"/>
        <end position="21"/>
    </location>
</feature>
<accession>A0A3R9NAJ0</accession>
<reference evidence="2 3" key="1">
    <citation type="submission" date="2018-12" db="EMBL/GenBank/DDBJ databases">
        <authorList>
            <person name="Feng G."/>
            <person name="Zhu H."/>
        </authorList>
    </citation>
    <scope>NUCLEOTIDE SEQUENCE [LARGE SCALE GENOMIC DNA]</scope>
    <source>
        <strain evidence="2 3">LMG 26000</strain>
    </source>
</reference>
<dbReference type="EMBL" id="RWIU01000004">
    <property type="protein sequence ID" value="RSK42756.1"/>
    <property type="molecule type" value="Genomic_DNA"/>
</dbReference>
<feature type="chain" id="PRO_5018762946" description="Outer membrane protein beta-barrel domain-containing protein" evidence="1">
    <location>
        <begin position="22"/>
        <end position="184"/>
    </location>
</feature>
<dbReference type="InterPro" id="IPR011250">
    <property type="entry name" value="OMP/PagP_B-barrel"/>
</dbReference>
<evidence type="ECO:0000256" key="1">
    <source>
        <dbReference type="SAM" id="SignalP"/>
    </source>
</evidence>
<evidence type="ECO:0000313" key="3">
    <source>
        <dbReference type="Proteomes" id="UP000270291"/>
    </source>
</evidence>
<name>A0A3R9NAJ0_9BACT</name>
<sequence>MRASTYLLTTALLLPCTTALSQSLTTKGTRMVGFSAGSLFFQSKATTASVDVAFAPTAGLFFADNWAAGIALPLEYHAFRYKLQDQHNNELVAGLAPWLRFYIPSSSRHRVFAEAQVGALVNSYWGRQPVYDPTGTPHMDRFKGHDFGGFVSIGAGYSYFLTPNVAVESMLAYQQGALSPATMA</sequence>
<dbReference type="SUPFAM" id="SSF56925">
    <property type="entry name" value="OMPA-like"/>
    <property type="match status" value="1"/>
</dbReference>
<dbReference type="RefSeq" id="WP_125438597.1">
    <property type="nucleotide sequence ID" value="NZ_RWIU01000004.1"/>
</dbReference>
<proteinExistence type="predicted"/>
<gene>
    <name evidence="2" type="ORF">EI293_13225</name>
</gene>
<keyword evidence="1" id="KW-0732">Signal</keyword>
<comment type="caution">
    <text evidence="2">The sequence shown here is derived from an EMBL/GenBank/DDBJ whole genome shotgun (WGS) entry which is preliminary data.</text>
</comment>
<dbReference type="Proteomes" id="UP000270291">
    <property type="component" value="Unassembled WGS sequence"/>
</dbReference>